<sequence length="199" mass="22680">MKHQEHIVCIKAEKVCNRKNGFVDYKLKNEDLMLGQRASLERDEDFRQLLPISIFLHDGKVWAYERTSKGNEERLFNKVAVAVGGHWDLADLVTSNSVIDLEASLKKATERELEEEIKLSSTIVESYELERKICADDTEVDKVHMAVVYVHKLDGDGIESAEDQLKTLGFISPQELLSGDYNLEAWARIICEILVADQE</sequence>
<geneLocation type="plasmid" evidence="2">
    <name>pamcp48-600</name>
</geneLocation>
<dbReference type="GO" id="GO:0003824">
    <property type="term" value="F:catalytic activity"/>
    <property type="evidence" value="ECO:0007669"/>
    <property type="project" value="UniProtKB-ARBA"/>
</dbReference>
<gene>
    <name evidence="1" type="ORF">BM524_19840</name>
</gene>
<accession>A0AAC9JDU8</accession>
<dbReference type="SUPFAM" id="SSF55811">
    <property type="entry name" value="Nudix"/>
    <property type="match status" value="1"/>
</dbReference>
<name>A0AAC9JDU8_9ALTE</name>
<reference evidence="1 2" key="1">
    <citation type="submission" date="2016-11" db="EMBL/GenBank/DDBJ databases">
        <title>Networking in microbes: conjugative elements and plasmids in the genus Alteromonas.</title>
        <authorList>
            <person name="Lopez-Perez M."/>
            <person name="Ramon-Marco N."/>
            <person name="Rodriguez-Valera F."/>
        </authorList>
    </citation>
    <scope>NUCLEOTIDE SEQUENCE [LARGE SCALE GENOMIC DNA]</scope>
    <source>
        <strain evidence="1 2">CP48</strain>
        <plasmid evidence="2">pamcp48-600</plasmid>
    </source>
</reference>
<proteinExistence type="predicted"/>
<dbReference type="EMBL" id="CP018025">
    <property type="protein sequence ID" value="APD92174.1"/>
    <property type="molecule type" value="Genomic_DNA"/>
</dbReference>
<organism evidence="1 2">
    <name type="scientific">Alteromonas mediterranea</name>
    <dbReference type="NCBI Taxonomy" id="314275"/>
    <lineage>
        <taxon>Bacteria</taxon>
        <taxon>Pseudomonadati</taxon>
        <taxon>Pseudomonadota</taxon>
        <taxon>Gammaproteobacteria</taxon>
        <taxon>Alteromonadales</taxon>
        <taxon>Alteromonadaceae</taxon>
        <taxon>Alteromonas/Salinimonas group</taxon>
        <taxon>Alteromonas</taxon>
    </lineage>
</organism>
<evidence type="ECO:0000313" key="1">
    <source>
        <dbReference type="EMBL" id="APD92174.1"/>
    </source>
</evidence>
<dbReference type="InterPro" id="IPR015797">
    <property type="entry name" value="NUDIX_hydrolase-like_dom_sf"/>
</dbReference>
<dbReference type="Gene3D" id="3.90.79.10">
    <property type="entry name" value="Nucleoside Triphosphate Pyrophosphohydrolase"/>
    <property type="match status" value="1"/>
</dbReference>
<protein>
    <recommendedName>
        <fullName evidence="3">Nudix hydrolase domain-containing protein</fullName>
    </recommendedName>
</protein>
<keyword evidence="1" id="KW-0614">Plasmid</keyword>
<evidence type="ECO:0000313" key="2">
    <source>
        <dbReference type="Proteomes" id="UP000182101"/>
    </source>
</evidence>
<dbReference type="RefSeq" id="WP_071960787.1">
    <property type="nucleotide sequence ID" value="NZ_CP018025.1"/>
</dbReference>
<dbReference type="AlphaFoldDB" id="A0AAC9JDU8"/>
<dbReference type="Proteomes" id="UP000182101">
    <property type="component" value="Plasmid pAMCP48-600"/>
</dbReference>
<evidence type="ECO:0008006" key="3">
    <source>
        <dbReference type="Google" id="ProtNLM"/>
    </source>
</evidence>